<feature type="transmembrane region" description="Helical" evidence="1">
    <location>
        <begin position="9"/>
        <end position="27"/>
    </location>
</feature>
<comment type="caution">
    <text evidence="2">The sequence shown here is derived from an EMBL/GenBank/DDBJ whole genome shotgun (WGS) entry which is preliminary data.</text>
</comment>
<protein>
    <submittedName>
        <fullName evidence="2">5-bromo-4-chloroindolyl phosphate hydrolase</fullName>
    </submittedName>
</protein>
<keyword evidence="2" id="KW-0378">Hydrolase</keyword>
<accession>A0A1E5XWA1</accession>
<dbReference type="GO" id="GO:0016787">
    <property type="term" value="F:hydrolase activity"/>
    <property type="evidence" value="ECO:0007669"/>
    <property type="project" value="UniProtKB-KW"/>
</dbReference>
<keyword evidence="1" id="KW-1133">Transmembrane helix</keyword>
<organism evidence="2 3">
    <name type="scientific">Devosia insulae DS-56</name>
    <dbReference type="NCBI Taxonomy" id="1116389"/>
    <lineage>
        <taxon>Bacteria</taxon>
        <taxon>Pseudomonadati</taxon>
        <taxon>Pseudomonadota</taxon>
        <taxon>Alphaproteobacteria</taxon>
        <taxon>Hyphomicrobiales</taxon>
        <taxon>Devosiaceae</taxon>
        <taxon>Devosia</taxon>
    </lineage>
</organism>
<dbReference type="OrthoDB" id="7193362at2"/>
<name>A0A1E5XWA1_9HYPH</name>
<dbReference type="Pfam" id="PF10112">
    <property type="entry name" value="Halogen_Hydrol"/>
    <property type="match status" value="1"/>
</dbReference>
<reference evidence="2 3" key="1">
    <citation type="journal article" date="2015" name="Genome Announc.">
        <title>Genome Assemblies of Three Soil-Associated Devosia species: D. insulae, D. limi, and D. soli.</title>
        <authorList>
            <person name="Hassan Y.I."/>
            <person name="Lepp D."/>
            <person name="Zhou T."/>
        </authorList>
    </citation>
    <scope>NUCLEOTIDE SEQUENCE [LARGE SCALE GENOMIC DNA]</scope>
    <source>
        <strain evidence="2 3">DS-56</strain>
    </source>
</reference>
<keyword evidence="3" id="KW-1185">Reference proteome</keyword>
<gene>
    <name evidence="2" type="ORF">VW23_009535</name>
</gene>
<evidence type="ECO:0000313" key="2">
    <source>
        <dbReference type="EMBL" id="OEO32859.1"/>
    </source>
</evidence>
<evidence type="ECO:0000256" key="1">
    <source>
        <dbReference type="SAM" id="Phobius"/>
    </source>
</evidence>
<dbReference type="EMBL" id="LAJE02000051">
    <property type="protein sequence ID" value="OEO32859.1"/>
    <property type="molecule type" value="Genomic_DNA"/>
</dbReference>
<keyword evidence="1" id="KW-0812">Transmembrane</keyword>
<keyword evidence="1" id="KW-0472">Membrane</keyword>
<dbReference type="RefSeq" id="WP_069908014.1">
    <property type="nucleotide sequence ID" value="NZ_LAJE02000051.1"/>
</dbReference>
<evidence type="ECO:0000313" key="3">
    <source>
        <dbReference type="Proteomes" id="UP000095463"/>
    </source>
</evidence>
<dbReference type="InterPro" id="IPR018770">
    <property type="entry name" value="ChloroindolylP_hydrolase"/>
</dbReference>
<feature type="transmembrane region" description="Helical" evidence="1">
    <location>
        <begin position="33"/>
        <end position="51"/>
    </location>
</feature>
<dbReference type="AlphaFoldDB" id="A0A1E5XWA1"/>
<dbReference type="Proteomes" id="UP000095463">
    <property type="component" value="Unassembled WGS sequence"/>
</dbReference>
<proteinExistence type="predicted"/>
<sequence length="205" mass="22274">MLRWFGNDLNWIVAGLVAAALVAGLSILGGVPFLIAVIIGGLVFAGLVFLLTPRQLFDGVDEKTIGKGQLAYARDLLIEAAAPRQQLELAAEAIDDPEVRLRARHLAEISADVVGKVEANPASATAVRRFLSYYLPRAAEIADGYRLLEQKRNPDTQRLTEINAVMIKLEDAFVHYADGLVDAELGTLDVDLKLIQASLKEDLGR</sequence>